<dbReference type="PANTHER" id="PTHR11384">
    <property type="entry name" value="ATP-BINDING CASSETTE, SUB-FAMILY D MEMBER"/>
    <property type="match status" value="1"/>
</dbReference>
<dbReference type="InterPro" id="IPR009248">
    <property type="entry name" value="SbmA_BacA"/>
</dbReference>
<dbReference type="Pfam" id="PF05992">
    <property type="entry name" value="SbmA_BacA"/>
    <property type="match status" value="1"/>
</dbReference>
<dbReference type="OrthoDB" id="8233587at2"/>
<dbReference type="EMBL" id="QEWH01000024">
    <property type="protein sequence ID" value="RBA49018.1"/>
    <property type="molecule type" value="Genomic_DNA"/>
</dbReference>
<feature type="transmembrane region" description="Helical" evidence="5">
    <location>
        <begin position="208"/>
        <end position="227"/>
    </location>
</feature>
<feature type="transmembrane region" description="Helical" evidence="5">
    <location>
        <begin position="12"/>
        <end position="30"/>
    </location>
</feature>
<keyword evidence="9" id="KW-1185">Reference proteome</keyword>
<keyword evidence="1" id="KW-0813">Transport</keyword>
<evidence type="ECO:0000256" key="3">
    <source>
        <dbReference type="ARBA" id="ARBA00022989"/>
    </source>
</evidence>
<evidence type="ECO:0000313" key="9">
    <source>
        <dbReference type="Proteomes" id="UP001498501"/>
    </source>
</evidence>
<keyword evidence="4 5" id="KW-0472">Membrane</keyword>
<dbReference type="GO" id="GO:0005886">
    <property type="term" value="C:plasma membrane"/>
    <property type="evidence" value="ECO:0007669"/>
    <property type="project" value="TreeGrafter"/>
</dbReference>
<dbReference type="KEGG" id="ajn:BVL33_14095"/>
<protein>
    <submittedName>
        <fullName evidence="7">Peptide antibiotic transporter SbmA</fullName>
    </submittedName>
</protein>
<evidence type="ECO:0000313" key="8">
    <source>
        <dbReference type="Proteomes" id="UP000253688"/>
    </source>
</evidence>
<evidence type="ECO:0000256" key="1">
    <source>
        <dbReference type="ARBA" id="ARBA00022448"/>
    </source>
</evidence>
<feature type="transmembrane region" description="Helical" evidence="5">
    <location>
        <begin position="90"/>
        <end position="116"/>
    </location>
</feature>
<dbReference type="AlphaFoldDB" id="A0A2R4UMA5"/>
<dbReference type="GO" id="GO:1904680">
    <property type="term" value="F:peptide transmembrane transporter activity"/>
    <property type="evidence" value="ECO:0007669"/>
    <property type="project" value="InterPro"/>
</dbReference>
<dbReference type="PANTHER" id="PTHR11384:SF59">
    <property type="entry name" value="LYSOSOMAL COBALAMIN TRANSPORTER ABCD4"/>
    <property type="match status" value="1"/>
</dbReference>
<feature type="transmembrane region" description="Helical" evidence="5">
    <location>
        <begin position="56"/>
        <end position="78"/>
    </location>
</feature>
<dbReference type="EMBL" id="JBBMLE010000081">
    <property type="protein sequence ID" value="MEK0253754.1"/>
    <property type="molecule type" value="Genomic_DNA"/>
</dbReference>
<organism evidence="7 8">
    <name type="scientific">Acinetobacter junii</name>
    <dbReference type="NCBI Taxonomy" id="40215"/>
    <lineage>
        <taxon>Bacteria</taxon>
        <taxon>Pseudomonadati</taxon>
        <taxon>Pseudomonadota</taxon>
        <taxon>Gammaproteobacteria</taxon>
        <taxon>Moraxellales</taxon>
        <taxon>Moraxellaceae</taxon>
        <taxon>Acinetobacter</taxon>
    </lineage>
</organism>
<proteinExistence type="predicted"/>
<dbReference type="Proteomes" id="UP001498501">
    <property type="component" value="Unassembled WGS sequence"/>
</dbReference>
<evidence type="ECO:0000313" key="7">
    <source>
        <dbReference type="EMBL" id="RBA49018.1"/>
    </source>
</evidence>
<feature type="transmembrane region" description="Helical" evidence="5">
    <location>
        <begin position="312"/>
        <end position="329"/>
    </location>
</feature>
<feature type="transmembrane region" description="Helical" evidence="5">
    <location>
        <begin position="335"/>
        <end position="355"/>
    </location>
</feature>
<dbReference type="GO" id="GO:0015833">
    <property type="term" value="P:peptide transport"/>
    <property type="evidence" value="ECO:0007669"/>
    <property type="project" value="InterPro"/>
</dbReference>
<gene>
    <name evidence="6" type="primary">sbmA</name>
    <name evidence="7" type="ORF">DC346_04795</name>
    <name evidence="6" type="ORF">WM018_14965</name>
</gene>
<dbReference type="NCBIfam" id="NF009036">
    <property type="entry name" value="PRK12369.1"/>
    <property type="match status" value="1"/>
</dbReference>
<feature type="transmembrane region" description="Helical" evidence="5">
    <location>
        <begin position="247"/>
        <end position="265"/>
    </location>
</feature>
<evidence type="ECO:0000313" key="6">
    <source>
        <dbReference type="EMBL" id="MEK0253754.1"/>
    </source>
</evidence>
<evidence type="ECO:0000256" key="2">
    <source>
        <dbReference type="ARBA" id="ARBA00022692"/>
    </source>
</evidence>
<reference evidence="6 9" key="2">
    <citation type="submission" date="2024-03" db="EMBL/GenBank/DDBJ databases">
        <title>Cross-transmission of Acinetobacter junii carrying blaOXA-58 in a neonatal intensive care unit.</title>
        <authorList>
            <person name="Bour M."/>
            <person name="Potron A."/>
            <person name="Lecointe D."/>
        </authorList>
    </citation>
    <scope>NUCLEOTIDE SEQUENCE [LARGE SCALE GENOMIC DNA]</scope>
    <source>
        <strain evidence="6 9">21A3096 case 1</strain>
    </source>
</reference>
<comment type="caution">
    <text evidence="7">The sequence shown here is derived from an EMBL/GenBank/DDBJ whole genome shotgun (WGS) entry which is preliminary data.</text>
</comment>
<evidence type="ECO:0000256" key="4">
    <source>
        <dbReference type="ARBA" id="ARBA00023136"/>
    </source>
</evidence>
<sequence length="399" mass="46414">MFKSFFPNPRLFFISVIVWLALNMLLWYTGGHGWGEYLGFPKGYAEAELPIGVSRFWSAAFIWFYIWFLVSTALFAAFWRFLSDNKWQKWSIWGSAFILFNIWFGVQVSVAINAWYGPFWDMIQKMLSDGGGDINDLYKGTLTFLYIAMVAVTFAVINAFFTSHYVFRWRTAMNEYYTANWDKLRHVEGASQRIQEDTMRFATIMEDLGVELIKSVMVLIAFLPLLFQISQKVPVLPIVGEIEHSLVWAAVVWAIAGTVILMLVGQKLPGLQFNNQKVEAAYRKELVYGEDHENRADPVTLKELFSKVRVNYFRLYFHYAYFNLVAIWYKQLDILYSLVVLFPAIASGKMTLGLINQISNIFDKVRESFQYLISSWKTIIELLSIHKRLKAFESILDKD</sequence>
<name>A0A2R4UMA5_ACIJU</name>
<accession>A0A2R4UMA5</accession>
<dbReference type="RefSeq" id="WP_004908683.1">
    <property type="nucleotide sequence ID" value="NZ_BBOS01000021.1"/>
</dbReference>
<keyword evidence="2 5" id="KW-0812">Transmembrane</keyword>
<reference evidence="7 8" key="1">
    <citation type="submission" date="2018-04" db="EMBL/GenBank/DDBJ databases">
        <title>Acinetobacter junii Genome sequencing and assembly.</title>
        <authorList>
            <person name="Su J."/>
            <person name="Rensing C."/>
            <person name="Mazhar H.S."/>
        </authorList>
    </citation>
    <scope>NUCLEOTIDE SEQUENCE [LARGE SCALE GENOMIC DNA]</scope>
    <source>
        <strain evidence="7 8">SC22</strain>
    </source>
</reference>
<feature type="transmembrane region" description="Helical" evidence="5">
    <location>
        <begin position="144"/>
        <end position="167"/>
    </location>
</feature>
<dbReference type="STRING" id="40215.BVL33_14095"/>
<dbReference type="Proteomes" id="UP000253688">
    <property type="component" value="Unassembled WGS sequence"/>
</dbReference>
<dbReference type="InterPro" id="IPR050835">
    <property type="entry name" value="ABC_transporter_sub-D"/>
</dbReference>
<keyword evidence="3 5" id="KW-1133">Transmembrane helix</keyword>
<dbReference type="NCBIfam" id="NF008306">
    <property type="entry name" value="PRK11098.1"/>
    <property type="match status" value="1"/>
</dbReference>
<evidence type="ECO:0000256" key="5">
    <source>
        <dbReference type="SAM" id="Phobius"/>
    </source>
</evidence>